<dbReference type="EMBL" id="JAZGQL010000027">
    <property type="protein sequence ID" value="MEE6310531.1"/>
    <property type="molecule type" value="Genomic_DNA"/>
</dbReference>
<evidence type="ECO:0000313" key="4">
    <source>
        <dbReference type="Proteomes" id="UP001339911"/>
    </source>
</evidence>
<name>A0ABU7SKP1_9ACTN</name>
<dbReference type="SUPFAM" id="SSF58113">
    <property type="entry name" value="Apolipoprotein A-I"/>
    <property type="match status" value="1"/>
</dbReference>
<accession>A0ABU7SKP1</accession>
<keyword evidence="4" id="KW-1185">Reference proteome</keyword>
<dbReference type="Proteomes" id="UP001339911">
    <property type="component" value="Unassembled WGS sequence"/>
</dbReference>
<feature type="region of interest" description="Disordered" evidence="1">
    <location>
        <begin position="171"/>
        <end position="229"/>
    </location>
</feature>
<gene>
    <name evidence="2" type="ORF">V1634_14760</name>
    <name evidence="3" type="ORF">V1634_27195</name>
</gene>
<sequence>MSTDPGSIRADADRTQDRLGENLSALGDRMNPRNIGDRVNPRNMAHHQASRARNAWQRIRDSVMGTAEHARQDVAGAVDRTREGAQQARGGMQRARETSQAGISSAGHRIQELGQQTRKMPEGHPLAAGLVAFGLGVLASALLPASSPERRAVGRIRDEVAEHSDQIKQQASGIAQQAQQNLRGPAQHAVESVRSRAGQHAGEMRDQARSSAEDLRGQTQETMGEVRRR</sequence>
<dbReference type="EMBL" id="JAZGQL010000008">
    <property type="protein sequence ID" value="MEE6308088.1"/>
    <property type="molecule type" value="Genomic_DNA"/>
</dbReference>
<proteinExistence type="predicted"/>
<dbReference type="Pfam" id="PF12277">
    <property type="entry name" value="DUF3618"/>
    <property type="match status" value="1"/>
</dbReference>
<dbReference type="InterPro" id="IPR022062">
    <property type="entry name" value="DUF3618"/>
</dbReference>
<feature type="compositionally biased region" description="Basic and acidic residues" evidence="1">
    <location>
        <begin position="10"/>
        <end position="20"/>
    </location>
</feature>
<protein>
    <submittedName>
        <fullName evidence="3">DUF3618 domain-containing protein</fullName>
    </submittedName>
</protein>
<dbReference type="Gene3D" id="1.20.120.20">
    <property type="entry name" value="Apolipoprotein"/>
    <property type="match status" value="1"/>
</dbReference>
<comment type="caution">
    <text evidence="3">The sequence shown here is derived from an EMBL/GenBank/DDBJ whole genome shotgun (WGS) entry which is preliminary data.</text>
</comment>
<evidence type="ECO:0000313" key="2">
    <source>
        <dbReference type="EMBL" id="MEE6308088.1"/>
    </source>
</evidence>
<feature type="compositionally biased region" description="Basic and acidic residues" evidence="1">
    <location>
        <begin position="202"/>
        <end position="216"/>
    </location>
</feature>
<evidence type="ECO:0000313" key="3">
    <source>
        <dbReference type="EMBL" id="MEE6310531.1"/>
    </source>
</evidence>
<dbReference type="RefSeq" id="WP_331208358.1">
    <property type="nucleotide sequence ID" value="NZ_JAZGQL010000008.1"/>
</dbReference>
<feature type="compositionally biased region" description="Low complexity" evidence="1">
    <location>
        <begin position="171"/>
        <end position="180"/>
    </location>
</feature>
<feature type="region of interest" description="Disordered" evidence="1">
    <location>
        <begin position="1"/>
        <end position="46"/>
    </location>
</feature>
<organism evidence="3 4">
    <name type="scientific">Plantactinospora veratri</name>
    <dbReference type="NCBI Taxonomy" id="1436122"/>
    <lineage>
        <taxon>Bacteria</taxon>
        <taxon>Bacillati</taxon>
        <taxon>Actinomycetota</taxon>
        <taxon>Actinomycetes</taxon>
        <taxon>Micromonosporales</taxon>
        <taxon>Micromonosporaceae</taxon>
        <taxon>Plantactinospora</taxon>
    </lineage>
</organism>
<reference evidence="3 4" key="1">
    <citation type="submission" date="2024-01" db="EMBL/GenBank/DDBJ databases">
        <title>Genome insights into Plantactinospora veratri sp. nov.</title>
        <authorList>
            <person name="Wang L."/>
        </authorList>
    </citation>
    <scope>NUCLEOTIDE SEQUENCE [LARGE SCALE GENOMIC DNA]</scope>
    <source>
        <strain evidence="3 4">NEAU-FHS4</strain>
    </source>
</reference>
<evidence type="ECO:0000256" key="1">
    <source>
        <dbReference type="SAM" id="MobiDB-lite"/>
    </source>
</evidence>